<keyword evidence="3" id="KW-1185">Reference proteome</keyword>
<comment type="caution">
    <text evidence="2">The sequence shown here is derived from an EMBL/GenBank/DDBJ whole genome shotgun (WGS) entry which is preliminary data.</text>
</comment>
<feature type="region of interest" description="Disordered" evidence="1">
    <location>
        <begin position="324"/>
        <end position="346"/>
    </location>
</feature>
<gene>
    <name evidence="2" type="ORF">D9756_005563</name>
</gene>
<protein>
    <submittedName>
        <fullName evidence="2">Uncharacterized protein</fullName>
    </submittedName>
</protein>
<name>A0A8H5D9A7_9AGAR</name>
<evidence type="ECO:0000313" key="2">
    <source>
        <dbReference type="EMBL" id="KAF5355058.1"/>
    </source>
</evidence>
<dbReference type="Proteomes" id="UP000559027">
    <property type="component" value="Unassembled WGS sequence"/>
</dbReference>
<feature type="region of interest" description="Disordered" evidence="1">
    <location>
        <begin position="490"/>
        <end position="520"/>
    </location>
</feature>
<sequence>MGSVHCCGCADRRADQHYFGERVLLPVGPSSCHRSMCGVCLCNIDPTISRDEQMINFRYPRPLDQSIAYFRHPLSDNRKIYSGQSHHQQPLNPRPKDPLRHSTTHKQFPGYPVIDKDNGPAPPWHGKSMPTIPDSSLMSMRIVVSGVVIPRPSPSNPLPYTTQPEKCISSTRIITMDLDLGCTFSTQRFNPMLKRQRSSISAAGQTATSTIRSCHSFVSPRPSVLTIKEPPSDEHRLSRVLSSVSSNRSASRWCEGHSTGVSTLTNTEFSQGLLSRSTSATSFNLSVGECPTSVEDKNGSDGLGLDQPLLESLVSAVQVDAHIPPPASVESHYSEASGGDDGRDDIRGRVRLVSSLSRVVAANQVQVPALTTKQRCASEPLPLSHRFHQVHPEYDSDYDEDTDSAESILSSSSGFAGDETDDDVCIDFRDASVPTRSTPSPTLPRPHSTLLISTPPPASPLPTASSSFQARSPKPIARVTVLSDIYEEELTTAESSPRRQVPSSSSSVPESLLPESPPPLLEEIPVASPVTSMVDGRAWWQIFPRHRRGGSGNNHSEHCDSIIEKIEAEARAENRTPQTPQTHGHHNIASAPIKAGPEPNKEWKLPLAPLPPVPGCIPRSAGRRLRSRTRSGARKVLSVVLPCIPVSEGGKSEARRGIVAECDRRAQG</sequence>
<feature type="region of interest" description="Disordered" evidence="1">
    <location>
        <begin position="79"/>
        <end position="102"/>
    </location>
</feature>
<evidence type="ECO:0000256" key="1">
    <source>
        <dbReference type="SAM" id="MobiDB-lite"/>
    </source>
</evidence>
<evidence type="ECO:0000313" key="3">
    <source>
        <dbReference type="Proteomes" id="UP000559027"/>
    </source>
</evidence>
<accession>A0A8H5D9A7</accession>
<feature type="compositionally biased region" description="Low complexity" evidence="1">
    <location>
        <begin position="494"/>
        <end position="514"/>
    </location>
</feature>
<feature type="compositionally biased region" description="Low complexity" evidence="1">
    <location>
        <begin position="434"/>
        <end position="453"/>
    </location>
</feature>
<proteinExistence type="predicted"/>
<feature type="compositionally biased region" description="Polar residues" evidence="1">
    <location>
        <begin position="82"/>
        <end position="91"/>
    </location>
</feature>
<dbReference type="AlphaFoldDB" id="A0A8H5D9A7"/>
<dbReference type="OrthoDB" id="10569460at2759"/>
<feature type="region of interest" description="Disordered" evidence="1">
    <location>
        <begin position="393"/>
        <end position="472"/>
    </location>
</feature>
<reference evidence="2 3" key="1">
    <citation type="journal article" date="2020" name="ISME J.">
        <title>Uncovering the hidden diversity of litter-decomposition mechanisms in mushroom-forming fungi.</title>
        <authorList>
            <person name="Floudas D."/>
            <person name="Bentzer J."/>
            <person name="Ahren D."/>
            <person name="Johansson T."/>
            <person name="Persson P."/>
            <person name="Tunlid A."/>
        </authorList>
    </citation>
    <scope>NUCLEOTIDE SEQUENCE [LARGE SCALE GENOMIC DNA]</scope>
    <source>
        <strain evidence="2 3">CBS 146.42</strain>
    </source>
</reference>
<feature type="compositionally biased region" description="Acidic residues" evidence="1">
    <location>
        <begin position="395"/>
        <end position="404"/>
    </location>
</feature>
<dbReference type="EMBL" id="JAACJO010000008">
    <property type="protein sequence ID" value="KAF5355058.1"/>
    <property type="molecule type" value="Genomic_DNA"/>
</dbReference>
<organism evidence="2 3">
    <name type="scientific">Leucocoprinus leucothites</name>
    <dbReference type="NCBI Taxonomy" id="201217"/>
    <lineage>
        <taxon>Eukaryota</taxon>
        <taxon>Fungi</taxon>
        <taxon>Dikarya</taxon>
        <taxon>Basidiomycota</taxon>
        <taxon>Agaricomycotina</taxon>
        <taxon>Agaricomycetes</taxon>
        <taxon>Agaricomycetidae</taxon>
        <taxon>Agaricales</taxon>
        <taxon>Agaricineae</taxon>
        <taxon>Agaricaceae</taxon>
        <taxon>Leucocoprinus</taxon>
    </lineage>
</organism>